<dbReference type="EMBL" id="JADKFW010000004">
    <property type="protein sequence ID" value="MBK9716820.1"/>
    <property type="molecule type" value="Genomic_DNA"/>
</dbReference>
<sequence length="1844" mass="207910">MIEGPSSPCKGGETIYMLNYNSGTGDTLVSSSWTLIPTLGTITIASKNKVLISWNSDGSTLLQVRFITSLGDTFTCEKTIMVHSPHEFEVFTSLIRICKQQSKENFEYCINDMLFFYTDSMSGYIYKWYVDNSMLSSIIHQTELIQFNTSGLHILKLIAEDSINGCSFTKEFNIRVYDPPIPKIEVDSSNNSNDSINICRDQKLRFLNKTVPKDDNIYTWEIFDSNNVNIYSLEMSTPEDFYYLFHSQGNFSVRLTARSCWGCSATTNFFVIVNDLPIVNIFCPSVVCQDSIKEVLYEAIDSCSNYHWTVIGSSDYRASGNKLWVKWGTYPTGGFGKIKLKTTGCNAQVCDGETIVEVPILPTITTINGDRSMCTNKGVSPHSVPMWPGASYTWSISPSNNPDLFIKQGEHSNRVFIERDGFTGSFILKVKVEHPLADCSFEIEDTIYVHYISLESDTICPGTSPQFEFNSHGESFVSARWSFNFYKTNIYNSNQVTIPSGSTLSPGNKKLEVTVKFANGDSCTTSVNIKVLNLVFVDKPKGPILVCLDSIYSYNVPTTIGIREWNIIGGTILNISSNTFKVNVKWTLSGKNNKYLMVRNKINDCYSPWDTIIVSDYDSDVAIISGNPTPCDDSEELYSISGLAEGKKFQWLITPPIGNILASFREGTIIYWPNILVDTTVILQYRDSSCGLHIYEYPIKVKKKNPLGISNGAVCAEQFIEFSVNAKAMKYIWDFGDENDTIQTDTNVVKYRFESKGYYNISVKLIDPMVCVIGNFARKLIEVLPTIQPHFHAFDSATGGFINCLTDTNVVIRFEANVINQPNLKYRWFINEIEQTNDTTKTLIRTHPTNYDFRTSKVKLYIDGLICSDTASLLLPICTPIMGCTAIDIVQITEVDTIDCTQRNVSGEFLQEYDEFINDTVKIPKGNGQFTTKIRKGYWMFQDKTNERFDILIKPHLIDRPHNYKGAGYWNIDLVGNARDQSDTTKICRQTDTRVVYIPYTIDFIHTFTCSDSGYHIMLKSLISYQDNMSPTQFKYIIDGVEYISTNGIEELPIHEGTQDICLEVTYDSATVCSKCITITPPAELLAPTIKTSDTLCVNTLIEFDIEDADFTNDIVDYLWIFDNTDTSRIRRPQKSFNGIRQYKVQLFVTNRWGCSNSVIDSIFFVANNLTGTITVDSMPCASQKHLSFVKLTGREPLSYLWNTNDTIQDIYVNKSGDYQIIVTDPYGCNIEIKKSIELTESFLGELAGPQSICANDINPSFSFIGNTSLYDYTLTEKLLPNGSDTTRTLSGTNDLYKFIINLTNKSGTYKLTIKAKNKNSQTICDSIVQNLEIFGVQKPEIVDSFYSCRPFLYLLKENTDKQIDWYNLIDSELFTIGKGSNINVKSGGAFVGIYSNENGCTESDTILLEEQLDLRTFISGCYDVCDTVLEKGHVYIPMLDDNRIYKSWKYVHADSNNIIKQGTDSKVDSFLLQQRHEGKMYLVAEDYNGCIDSSDLLCLTILECLPAVDCDTFTMTCPHLAFTKDSFDCTNMMGYYEVNGEIVVGGDYDLCTPNPLDIKNFIWVVQPTLTRTGNIIRIEGGVLKMHVDSCTGLIDIYVRLCKNGSECRKLLEHYDLECFNNTCGLLSVVTTPQTMSTTRIQAYGYIDNTANCGSTYNYIKVVLLKEDCQQQIEQKFVQKTDFNKFNVYFDVPNDSLRNCYCLRVSLCSNQNNCLSSCDIPDVCNGSSQLKSSGGSNGTNMDIDCDGTTMNGIINYTFDASYDDNQYGIFMDSVYIFNNESTQHYCNEGDCSGSFSADSTVTTINTRFMIRFPDYPNATLAIDTTYSLPNCNSSHLKKCQQKQI</sequence>
<evidence type="ECO:0008006" key="3">
    <source>
        <dbReference type="Google" id="ProtNLM"/>
    </source>
</evidence>
<comment type="caution">
    <text evidence="1">The sequence shown here is derived from an EMBL/GenBank/DDBJ whole genome shotgun (WGS) entry which is preliminary data.</text>
</comment>
<dbReference type="InterPro" id="IPR013783">
    <property type="entry name" value="Ig-like_fold"/>
</dbReference>
<organism evidence="1 2">
    <name type="scientific">Candidatus Defluviibacterium haderslevense</name>
    <dbReference type="NCBI Taxonomy" id="2981993"/>
    <lineage>
        <taxon>Bacteria</taxon>
        <taxon>Pseudomonadati</taxon>
        <taxon>Bacteroidota</taxon>
        <taxon>Saprospiria</taxon>
        <taxon>Saprospirales</taxon>
        <taxon>Saprospiraceae</taxon>
        <taxon>Candidatus Defluviibacterium</taxon>
    </lineage>
</organism>
<dbReference type="CDD" id="cd00146">
    <property type="entry name" value="PKD"/>
    <property type="match status" value="2"/>
</dbReference>
<reference evidence="1 2" key="1">
    <citation type="submission" date="2020-10" db="EMBL/GenBank/DDBJ databases">
        <title>Connecting structure to function with the recovery of over 1000 high-quality activated sludge metagenome-assembled genomes encoding full-length rRNA genes using long-read sequencing.</title>
        <authorList>
            <person name="Singleton C.M."/>
            <person name="Petriglieri F."/>
            <person name="Kristensen J.M."/>
            <person name="Kirkegaard R.H."/>
            <person name="Michaelsen T.Y."/>
            <person name="Andersen M.H."/>
            <person name="Karst S.M."/>
            <person name="Dueholm M.S."/>
            <person name="Nielsen P.H."/>
            <person name="Albertsen M."/>
        </authorList>
    </citation>
    <scope>NUCLEOTIDE SEQUENCE [LARGE SCALE GENOMIC DNA]</scope>
    <source>
        <strain evidence="1">Ribe_18-Q3-R11-54_BAT3C.373</strain>
    </source>
</reference>
<evidence type="ECO:0000313" key="1">
    <source>
        <dbReference type="EMBL" id="MBK9716820.1"/>
    </source>
</evidence>
<protein>
    <recommendedName>
        <fullName evidence="3">PKD domain-containing protein</fullName>
    </recommendedName>
</protein>
<evidence type="ECO:0000313" key="2">
    <source>
        <dbReference type="Proteomes" id="UP000808349"/>
    </source>
</evidence>
<dbReference type="InterPro" id="IPR035986">
    <property type="entry name" value="PKD_dom_sf"/>
</dbReference>
<gene>
    <name evidence="1" type="ORF">IPO85_04770</name>
</gene>
<accession>A0A9D7S6L2</accession>
<dbReference type="SUPFAM" id="SSF49299">
    <property type="entry name" value="PKD domain"/>
    <property type="match status" value="3"/>
</dbReference>
<dbReference type="Proteomes" id="UP000808349">
    <property type="component" value="Unassembled WGS sequence"/>
</dbReference>
<proteinExistence type="predicted"/>
<dbReference type="Gene3D" id="2.60.40.10">
    <property type="entry name" value="Immunoglobulins"/>
    <property type="match status" value="2"/>
</dbReference>
<name>A0A9D7S6L2_9BACT</name>